<evidence type="ECO:0000313" key="3">
    <source>
        <dbReference type="Proteomes" id="UP000236655"/>
    </source>
</evidence>
<dbReference type="PANTHER" id="PTHR43861:SF1">
    <property type="entry name" value="TRANS-ACONITATE 2-METHYLTRANSFERASE"/>
    <property type="match status" value="1"/>
</dbReference>
<dbReference type="RefSeq" id="WP_102951572.1">
    <property type="nucleotide sequence ID" value="NZ_CP024847.1"/>
</dbReference>
<dbReference type="Pfam" id="PF13847">
    <property type="entry name" value="Methyltransf_31"/>
    <property type="match status" value="1"/>
</dbReference>
<dbReference type="KEGG" id="nba:CUN60_08200"/>
<feature type="domain" description="Methyltransferase" evidence="1">
    <location>
        <begin position="35"/>
        <end position="132"/>
    </location>
</feature>
<dbReference type="InterPro" id="IPR029063">
    <property type="entry name" value="SAM-dependent_MTases_sf"/>
</dbReference>
<dbReference type="AlphaFoldDB" id="A0A2I7N721"/>
<evidence type="ECO:0000259" key="1">
    <source>
        <dbReference type="Pfam" id="PF13847"/>
    </source>
</evidence>
<dbReference type="GO" id="GO:0032259">
    <property type="term" value="P:methylation"/>
    <property type="evidence" value="ECO:0007669"/>
    <property type="project" value="UniProtKB-KW"/>
</dbReference>
<dbReference type="InterPro" id="IPR025714">
    <property type="entry name" value="Methyltranfer_dom"/>
</dbReference>
<protein>
    <submittedName>
        <fullName evidence="2">SAM-dependent methyltransferase</fullName>
    </submittedName>
</protein>
<dbReference type="SUPFAM" id="SSF53335">
    <property type="entry name" value="S-adenosyl-L-methionine-dependent methyltransferases"/>
    <property type="match status" value="1"/>
</dbReference>
<reference evidence="3" key="1">
    <citation type="submission" date="2017-11" db="EMBL/GenBank/DDBJ databases">
        <authorList>
            <person name="Chan K.G."/>
            <person name="Lee L.S."/>
        </authorList>
    </citation>
    <scope>NUCLEOTIDE SEQUENCE [LARGE SCALE GENOMIC DNA]</scope>
    <source>
        <strain evidence="3">DSM 100970</strain>
    </source>
</reference>
<keyword evidence="2" id="KW-0489">Methyltransferase</keyword>
<accession>A0A2I7N721</accession>
<organism evidence="2 3">
    <name type="scientific">Aquella oligotrophica</name>
    <dbReference type="NCBI Taxonomy" id="2067065"/>
    <lineage>
        <taxon>Bacteria</taxon>
        <taxon>Pseudomonadati</taxon>
        <taxon>Pseudomonadota</taxon>
        <taxon>Betaproteobacteria</taxon>
        <taxon>Neisseriales</taxon>
        <taxon>Neisseriaceae</taxon>
        <taxon>Aquella</taxon>
    </lineage>
</organism>
<dbReference type="CDD" id="cd02440">
    <property type="entry name" value="AdoMet_MTases"/>
    <property type="match status" value="1"/>
</dbReference>
<dbReference type="Gene3D" id="3.40.50.150">
    <property type="entry name" value="Vaccinia Virus protein VP39"/>
    <property type="match status" value="1"/>
</dbReference>
<dbReference type="GO" id="GO:0008168">
    <property type="term" value="F:methyltransferase activity"/>
    <property type="evidence" value="ECO:0007669"/>
    <property type="project" value="UniProtKB-KW"/>
</dbReference>
<sequence length="255" mass="28949">MKEKNINWNSKFYDTNHNFVSKHGESLIPLLAPQAGENILDLGCGTGDLTHQIASQCKSITGIDYSENMINEAQKKYPELRFQVEDGHNFSVGTDYDAVFSNAALHWMLEPEKPIQCVYNALKPDGRFVFEMGGHGNIQTIIDAINAAASKLELKDRARVNYFPTIAEYASLLEKNGFSVTFAELYQRPTPLSGENGLRNWIKMFRGGILESLSETQIEEFFSHVENYARAKLFNGNAWVADYVRLRMIVRKRNI</sequence>
<gene>
    <name evidence="2" type="ORF">CUN60_08200</name>
</gene>
<proteinExistence type="predicted"/>
<evidence type="ECO:0000313" key="2">
    <source>
        <dbReference type="EMBL" id="AUR52276.1"/>
    </source>
</evidence>
<dbReference type="EMBL" id="CP024847">
    <property type="protein sequence ID" value="AUR52276.1"/>
    <property type="molecule type" value="Genomic_DNA"/>
</dbReference>
<dbReference type="PANTHER" id="PTHR43861">
    <property type="entry name" value="TRANS-ACONITATE 2-METHYLTRANSFERASE-RELATED"/>
    <property type="match status" value="1"/>
</dbReference>
<dbReference type="Proteomes" id="UP000236655">
    <property type="component" value="Chromosome"/>
</dbReference>
<keyword evidence="3" id="KW-1185">Reference proteome</keyword>
<dbReference type="OrthoDB" id="1119595at2"/>
<name>A0A2I7N721_9NEIS</name>
<keyword evidence="2" id="KW-0808">Transferase</keyword>